<keyword evidence="4" id="KW-1185">Reference proteome</keyword>
<dbReference type="PANTHER" id="PTHR46401">
    <property type="entry name" value="GLYCOSYLTRANSFERASE WBBK-RELATED"/>
    <property type="match status" value="1"/>
</dbReference>
<dbReference type="Gene3D" id="3.40.50.2000">
    <property type="entry name" value="Glycogen Phosphorylase B"/>
    <property type="match status" value="2"/>
</dbReference>
<evidence type="ECO:0000256" key="1">
    <source>
        <dbReference type="ARBA" id="ARBA00022679"/>
    </source>
</evidence>
<proteinExistence type="predicted"/>
<dbReference type="EMBL" id="JAUZVV010000001">
    <property type="protein sequence ID" value="MDT3316648.1"/>
    <property type="molecule type" value="Genomic_DNA"/>
</dbReference>
<dbReference type="InterPro" id="IPR001296">
    <property type="entry name" value="Glyco_trans_1"/>
</dbReference>
<gene>
    <name evidence="3" type="ORF">Q9S71_07400</name>
</gene>
<dbReference type="Pfam" id="PF00534">
    <property type="entry name" value="Glycos_transf_1"/>
    <property type="match status" value="1"/>
</dbReference>
<evidence type="ECO:0000313" key="4">
    <source>
        <dbReference type="Proteomes" id="UP001251849"/>
    </source>
</evidence>
<accession>A0ABU3G9Z8</accession>
<dbReference type="EC" id="2.4.-.-" evidence="3"/>
<evidence type="ECO:0000313" key="3">
    <source>
        <dbReference type="EMBL" id="MDT3316648.1"/>
    </source>
</evidence>
<evidence type="ECO:0000259" key="2">
    <source>
        <dbReference type="Pfam" id="PF00534"/>
    </source>
</evidence>
<dbReference type="GO" id="GO:0016757">
    <property type="term" value="F:glycosyltransferase activity"/>
    <property type="evidence" value="ECO:0007669"/>
    <property type="project" value="UniProtKB-KW"/>
</dbReference>
<name>A0ABU3G9Z8_9MICO</name>
<dbReference type="PANTHER" id="PTHR46401:SF2">
    <property type="entry name" value="GLYCOSYLTRANSFERASE WBBK-RELATED"/>
    <property type="match status" value="1"/>
</dbReference>
<feature type="domain" description="Glycosyl transferase family 1" evidence="2">
    <location>
        <begin position="153"/>
        <end position="293"/>
    </location>
</feature>
<dbReference type="SUPFAM" id="SSF53756">
    <property type="entry name" value="UDP-Glycosyltransferase/glycogen phosphorylase"/>
    <property type="match status" value="1"/>
</dbReference>
<sequence length="322" mass="34343">MTALFVDDRYRGAHGIGRYAREVLGRLDVPWRDLGLDGTPYAPLDAFRRVPGPGAADVVYSPGYGALLRAPRQVLTVHDLIQLQTAWPGRAKFLAYYNGPVRRVVRRAGVVLTVSETSAEAIRAWLRDDSVRVVNAGNGCSAAFTPDGPREAASDPYVLFVGNTRAHKNLDVVLRAAAVAPGIRVRTVVPAAEAAEVRRLAAARGVAERVEVTTGVDDARLAELYRGAVATVMPSLLEGFGLPALESVASGTPVIHWSGCRAVAEIVAGRGWAVSDAHDAHEWAAAMTEAARSSRTVAAPSDAYDWDRTARVVSETLSDVLG</sequence>
<keyword evidence="3" id="KW-0328">Glycosyltransferase</keyword>
<protein>
    <submittedName>
        <fullName evidence="3">Glycosyltransferase</fullName>
        <ecNumber evidence="3">2.4.-.-</ecNumber>
    </submittedName>
</protein>
<dbReference type="RefSeq" id="WP_311861475.1">
    <property type="nucleotide sequence ID" value="NZ_JAUZVV010000001.1"/>
</dbReference>
<comment type="caution">
    <text evidence="3">The sequence shown here is derived from an EMBL/GenBank/DDBJ whole genome shotgun (WGS) entry which is preliminary data.</text>
</comment>
<organism evidence="3 4">
    <name type="scientific">Microbacterium gawkjiense</name>
    <dbReference type="NCBI Taxonomy" id="3067309"/>
    <lineage>
        <taxon>Bacteria</taxon>
        <taxon>Bacillati</taxon>
        <taxon>Actinomycetota</taxon>
        <taxon>Actinomycetes</taxon>
        <taxon>Micrococcales</taxon>
        <taxon>Microbacteriaceae</taxon>
        <taxon>Microbacterium</taxon>
    </lineage>
</organism>
<dbReference type="Proteomes" id="UP001251849">
    <property type="component" value="Unassembled WGS sequence"/>
</dbReference>
<reference evidence="3 4" key="1">
    <citation type="submission" date="2023-08" db="EMBL/GenBank/DDBJ databases">
        <title>Microbacterium aquilitoris sp. nov. and Microbacterium gwkjibeachense sp. nov., isolated from beach.</title>
        <authorList>
            <person name="Lee S.D."/>
            <person name="Yang H."/>
            <person name="Kim I."/>
        </authorList>
    </citation>
    <scope>NUCLEOTIDE SEQUENCE [LARGE SCALE GENOMIC DNA]</scope>
    <source>
        <strain evidence="3 4">KSW4-11</strain>
    </source>
</reference>
<keyword evidence="1 3" id="KW-0808">Transferase</keyword>